<dbReference type="Proteomes" id="UP001597361">
    <property type="component" value="Unassembled WGS sequence"/>
</dbReference>
<dbReference type="EMBL" id="JBHUHR010000022">
    <property type="protein sequence ID" value="MFD2034677.1"/>
    <property type="molecule type" value="Genomic_DNA"/>
</dbReference>
<dbReference type="InterPro" id="IPR013783">
    <property type="entry name" value="Ig-like_fold"/>
</dbReference>
<gene>
    <name evidence="2" type="ORF">ACFSKL_07755</name>
</gene>
<comment type="caution">
    <text evidence="2">The sequence shown here is derived from an EMBL/GenBank/DDBJ whole genome shotgun (WGS) entry which is preliminary data.</text>
</comment>
<protein>
    <submittedName>
        <fullName evidence="2">Glycan-binding surface protein</fullName>
    </submittedName>
</protein>
<dbReference type="InterPro" id="IPR040475">
    <property type="entry name" value="SGBP_B_XBD"/>
</dbReference>
<dbReference type="Gene3D" id="2.60.40.10">
    <property type="entry name" value="Immunoglobulins"/>
    <property type="match status" value="2"/>
</dbReference>
<evidence type="ECO:0000313" key="3">
    <source>
        <dbReference type="Proteomes" id="UP001597361"/>
    </source>
</evidence>
<keyword evidence="3" id="KW-1185">Reference proteome</keyword>
<dbReference type="RefSeq" id="WP_376885053.1">
    <property type="nucleotide sequence ID" value="NZ_JBHUHR010000022.1"/>
</dbReference>
<evidence type="ECO:0000259" key="1">
    <source>
        <dbReference type="Pfam" id="PF18329"/>
    </source>
</evidence>
<sequence>MKKIIYIHINRLMLACAAVILILFSACVEKEDGLFHPVITEIRNYAPAPNDTLIQSLQPGQWVVLTGRNLTGATDILFNGVSAVVNNGLFSDNYAVVQVPGVIPFPLVPTELLNTVRYITNKGLTTYSFEISAPAPAITRISNENANAGDSVVVFGSNLFMLNKFSFAGTEITEYKSSPDGTFVSFKMPEITGSGPVVVENNTGGYSTPFNVNDPTGTLCNFDDVNTFGWGANIVNNNPLYPSSRGNFAVLQNNGLNAGNSSWWEGGRSMNTNPVQWIPQASLSDAVSEYVFKFEINVPGEWNGATLLVLKDFNWGYVARYEPWRISSSRTSPFTTEGNWITVTIPFSEFRNKPQGGKDGTGLSIASLKDLLGDSGNGSLSIFIINDSSEATAAMNIAIDNLRVVKVIEPEEEED</sequence>
<dbReference type="Pfam" id="PF18329">
    <property type="entry name" value="SGBP_B_XBD"/>
    <property type="match status" value="1"/>
</dbReference>
<evidence type="ECO:0000313" key="2">
    <source>
        <dbReference type="EMBL" id="MFD2034677.1"/>
    </source>
</evidence>
<organism evidence="2 3">
    <name type="scientific">Belliella marina</name>
    <dbReference type="NCBI Taxonomy" id="1644146"/>
    <lineage>
        <taxon>Bacteria</taxon>
        <taxon>Pseudomonadati</taxon>
        <taxon>Bacteroidota</taxon>
        <taxon>Cytophagia</taxon>
        <taxon>Cytophagales</taxon>
        <taxon>Cyclobacteriaceae</taxon>
        <taxon>Belliella</taxon>
    </lineage>
</organism>
<feature type="domain" description="Surface glycan-binding protein B xyloglucan binding" evidence="1">
    <location>
        <begin position="213"/>
        <end position="406"/>
    </location>
</feature>
<name>A0ABW4VMH0_9BACT</name>
<proteinExistence type="predicted"/>
<accession>A0ABW4VMH0</accession>
<reference evidence="3" key="1">
    <citation type="journal article" date="2019" name="Int. J. Syst. Evol. Microbiol.">
        <title>The Global Catalogue of Microorganisms (GCM) 10K type strain sequencing project: providing services to taxonomists for standard genome sequencing and annotation.</title>
        <authorList>
            <consortium name="The Broad Institute Genomics Platform"/>
            <consortium name="The Broad Institute Genome Sequencing Center for Infectious Disease"/>
            <person name="Wu L."/>
            <person name="Ma J."/>
        </authorList>
    </citation>
    <scope>NUCLEOTIDE SEQUENCE [LARGE SCALE GENOMIC DNA]</scope>
    <source>
        <strain evidence="3">CGMCC 1.15180</strain>
    </source>
</reference>
<dbReference type="PROSITE" id="PS51257">
    <property type="entry name" value="PROKAR_LIPOPROTEIN"/>
    <property type="match status" value="1"/>
</dbReference>